<keyword evidence="2" id="KW-1185">Reference proteome</keyword>
<dbReference type="Proteomes" id="UP000299102">
    <property type="component" value="Unassembled WGS sequence"/>
</dbReference>
<organism evidence="1 2">
    <name type="scientific">Eumeta variegata</name>
    <name type="common">Bagworm moth</name>
    <name type="synonym">Eumeta japonica</name>
    <dbReference type="NCBI Taxonomy" id="151549"/>
    <lineage>
        <taxon>Eukaryota</taxon>
        <taxon>Metazoa</taxon>
        <taxon>Ecdysozoa</taxon>
        <taxon>Arthropoda</taxon>
        <taxon>Hexapoda</taxon>
        <taxon>Insecta</taxon>
        <taxon>Pterygota</taxon>
        <taxon>Neoptera</taxon>
        <taxon>Endopterygota</taxon>
        <taxon>Lepidoptera</taxon>
        <taxon>Glossata</taxon>
        <taxon>Ditrysia</taxon>
        <taxon>Tineoidea</taxon>
        <taxon>Psychidae</taxon>
        <taxon>Oiketicinae</taxon>
        <taxon>Eumeta</taxon>
    </lineage>
</organism>
<proteinExistence type="predicted"/>
<dbReference type="EMBL" id="BGZK01000897">
    <property type="protein sequence ID" value="GBP64445.1"/>
    <property type="molecule type" value="Genomic_DNA"/>
</dbReference>
<evidence type="ECO:0000313" key="1">
    <source>
        <dbReference type="EMBL" id="GBP64445.1"/>
    </source>
</evidence>
<comment type="caution">
    <text evidence="1">The sequence shown here is derived from an EMBL/GenBank/DDBJ whole genome shotgun (WGS) entry which is preliminary data.</text>
</comment>
<dbReference type="Gene3D" id="3.30.420.10">
    <property type="entry name" value="Ribonuclease H-like superfamily/Ribonuclease H"/>
    <property type="match status" value="1"/>
</dbReference>
<dbReference type="OrthoDB" id="10018757at2759"/>
<gene>
    <name evidence="1" type="ORF">EVAR_19897_1</name>
</gene>
<dbReference type="AlphaFoldDB" id="A0A4C1XQG8"/>
<accession>A0A4C1XQG8</accession>
<reference evidence="1 2" key="1">
    <citation type="journal article" date="2019" name="Commun. Biol.">
        <title>The bagworm genome reveals a unique fibroin gene that provides high tensile strength.</title>
        <authorList>
            <person name="Kono N."/>
            <person name="Nakamura H."/>
            <person name="Ohtoshi R."/>
            <person name="Tomita M."/>
            <person name="Numata K."/>
            <person name="Arakawa K."/>
        </authorList>
    </citation>
    <scope>NUCLEOTIDE SEQUENCE [LARGE SCALE GENOMIC DNA]</scope>
</reference>
<protein>
    <submittedName>
        <fullName evidence="1">Uncharacterized protein</fullName>
    </submittedName>
</protein>
<evidence type="ECO:0000313" key="2">
    <source>
        <dbReference type="Proteomes" id="UP000299102"/>
    </source>
</evidence>
<sequence>MLTNGQKQTGYNYARASLELLQQDLDSFMARFTTIYETCLHYYDLETNLQSWKRLSPPTPKKFKKNRSARKNHGLSFLGWLKEYLKRQKEIFEDDEAVVAAE</sequence>
<dbReference type="InterPro" id="IPR036397">
    <property type="entry name" value="RNaseH_sf"/>
</dbReference>
<dbReference type="GO" id="GO:0003676">
    <property type="term" value="F:nucleic acid binding"/>
    <property type="evidence" value="ECO:0007669"/>
    <property type="project" value="InterPro"/>
</dbReference>
<name>A0A4C1XQG8_EUMVA</name>